<dbReference type="GO" id="GO:0005778">
    <property type="term" value="C:peroxisomal membrane"/>
    <property type="evidence" value="ECO:0007669"/>
    <property type="project" value="TreeGrafter"/>
</dbReference>
<feature type="compositionally biased region" description="Acidic residues" evidence="1">
    <location>
        <begin position="9"/>
        <end position="24"/>
    </location>
</feature>
<dbReference type="GO" id="GO:0045046">
    <property type="term" value="P:protein import into peroxisome membrane"/>
    <property type="evidence" value="ECO:0007669"/>
    <property type="project" value="TreeGrafter"/>
</dbReference>
<gene>
    <name evidence="2" type="ORF">OGAPHI_000820</name>
</gene>
<comment type="caution">
    <text evidence="2">The sequence shown here is derived from an EMBL/GenBank/DDBJ whole genome shotgun (WGS) entry which is preliminary data.</text>
</comment>
<dbReference type="Gene3D" id="1.20.120.900">
    <property type="entry name" value="Pex19, mPTS binding domain"/>
    <property type="match status" value="1"/>
</dbReference>
<evidence type="ECO:0000256" key="1">
    <source>
        <dbReference type="SAM" id="MobiDB-lite"/>
    </source>
</evidence>
<name>A0A9P8PGN8_9ASCO</name>
<dbReference type="InterPro" id="IPR038322">
    <property type="entry name" value="Pex19_C_sf"/>
</dbReference>
<dbReference type="PANTHER" id="PTHR12774">
    <property type="entry name" value="PEROXISOMAL BIOGENESIS FACTOR 19"/>
    <property type="match status" value="1"/>
</dbReference>
<dbReference type="GeneID" id="70232788"/>
<feature type="region of interest" description="Disordered" evidence="1">
    <location>
        <begin position="1"/>
        <end position="52"/>
    </location>
</feature>
<reference evidence="2" key="1">
    <citation type="journal article" date="2021" name="Open Biol.">
        <title>Shared evolutionary footprints suggest mitochondrial oxidative damage underlies multiple complex I losses in fungi.</title>
        <authorList>
            <person name="Schikora-Tamarit M.A."/>
            <person name="Marcet-Houben M."/>
            <person name="Nosek J."/>
            <person name="Gabaldon T."/>
        </authorList>
    </citation>
    <scope>NUCLEOTIDE SEQUENCE</scope>
    <source>
        <strain evidence="2">CBS6075</strain>
    </source>
</reference>
<accession>A0A9P8PGN8</accession>
<feature type="compositionally biased region" description="Basic and acidic residues" evidence="1">
    <location>
        <begin position="36"/>
        <end position="52"/>
    </location>
</feature>
<dbReference type="EMBL" id="JAEUBE010000084">
    <property type="protein sequence ID" value="KAH3671109.1"/>
    <property type="molecule type" value="Genomic_DNA"/>
</dbReference>
<proteinExistence type="predicted"/>
<reference evidence="2" key="2">
    <citation type="submission" date="2021-01" db="EMBL/GenBank/DDBJ databases">
        <authorList>
            <person name="Schikora-Tamarit M.A."/>
        </authorList>
    </citation>
    <scope>NUCLEOTIDE SEQUENCE</scope>
    <source>
        <strain evidence="2">CBS6075</strain>
    </source>
</reference>
<dbReference type="AlphaFoldDB" id="A0A9P8PGN8"/>
<sequence length="286" mass="32281">MSAKHYSDDDLDDLDDLLDDFDDEVLSRPPGAGLKQEQEQDEHKPEGDQLDDKELFDNLLKEIGSKDPELSKNLNSLLGDLSKQTETEDTSETPAKNNFQSVISETINRLKESGEQVDKSIQDEGKDDELLTSLLKSLDLNLDLKGLEGQNGGIEDVGGLLEEMLGKLSSKDVLYEPLNDLYEKFPAWLATPANQQDKQYPTYQKQYAVIKQIIETFNLPNYDDPENKQLVSEKLEELQELGMPPKELLNDDLNFLNFGGNSELELGDNDIPQDINKELEETCKQT</sequence>
<dbReference type="PANTHER" id="PTHR12774:SF2">
    <property type="entry name" value="PEROXISOMAL BIOGENESIS FACTOR 19"/>
    <property type="match status" value="1"/>
</dbReference>
<dbReference type="GO" id="GO:0033328">
    <property type="term" value="F:peroxisome membrane targeting sequence binding"/>
    <property type="evidence" value="ECO:0007669"/>
    <property type="project" value="TreeGrafter"/>
</dbReference>
<feature type="region of interest" description="Disordered" evidence="1">
    <location>
        <begin position="67"/>
        <end position="99"/>
    </location>
</feature>
<evidence type="ECO:0000313" key="3">
    <source>
        <dbReference type="Proteomes" id="UP000769157"/>
    </source>
</evidence>
<dbReference type="OrthoDB" id="21292at2759"/>
<protein>
    <submittedName>
        <fullName evidence="2">Uncharacterized protein</fullName>
    </submittedName>
</protein>
<dbReference type="Pfam" id="PF04614">
    <property type="entry name" value="Pex19"/>
    <property type="match status" value="1"/>
</dbReference>
<organism evidence="2 3">
    <name type="scientific">Ogataea philodendri</name>
    <dbReference type="NCBI Taxonomy" id="1378263"/>
    <lineage>
        <taxon>Eukaryota</taxon>
        <taxon>Fungi</taxon>
        <taxon>Dikarya</taxon>
        <taxon>Ascomycota</taxon>
        <taxon>Saccharomycotina</taxon>
        <taxon>Pichiomycetes</taxon>
        <taxon>Pichiales</taxon>
        <taxon>Pichiaceae</taxon>
        <taxon>Ogataea</taxon>
    </lineage>
</organism>
<keyword evidence="3" id="KW-1185">Reference proteome</keyword>
<dbReference type="Proteomes" id="UP000769157">
    <property type="component" value="Unassembled WGS sequence"/>
</dbReference>
<dbReference type="InterPro" id="IPR006708">
    <property type="entry name" value="Pex19"/>
</dbReference>
<evidence type="ECO:0000313" key="2">
    <source>
        <dbReference type="EMBL" id="KAH3671109.1"/>
    </source>
</evidence>
<dbReference type="RefSeq" id="XP_046064477.1">
    <property type="nucleotide sequence ID" value="XM_046208957.1"/>
</dbReference>